<dbReference type="Proteomes" id="UP000054717">
    <property type="component" value="Unassembled WGS sequence"/>
</dbReference>
<dbReference type="EMBL" id="FCNZ02000013">
    <property type="protein sequence ID" value="SAL62854.1"/>
    <property type="molecule type" value="Genomic_DNA"/>
</dbReference>
<proteinExistence type="predicted"/>
<evidence type="ECO:0000313" key="1">
    <source>
        <dbReference type="EMBL" id="SAL62854.1"/>
    </source>
</evidence>
<reference evidence="1" key="1">
    <citation type="submission" date="2016-01" db="EMBL/GenBank/DDBJ databases">
        <authorList>
            <person name="Peeters Charlotte."/>
        </authorList>
    </citation>
    <scope>NUCLEOTIDE SEQUENCE</scope>
    <source>
        <strain evidence="1">LMG 22936</strain>
    </source>
</reference>
<organism evidence="1 2">
    <name type="scientific">Caballeronia telluris</name>
    <dbReference type="NCBI Taxonomy" id="326475"/>
    <lineage>
        <taxon>Bacteria</taxon>
        <taxon>Pseudomonadati</taxon>
        <taxon>Pseudomonadota</taxon>
        <taxon>Betaproteobacteria</taxon>
        <taxon>Burkholderiales</taxon>
        <taxon>Burkholderiaceae</taxon>
        <taxon>Caballeronia</taxon>
    </lineage>
</organism>
<sequence length="188" mass="20448">MPFSDTPRPEPLHIERAAIEYDQVRLDSTLAQETASHGRDDDIQRLAIRARDAAVLPGATTGFHLIGPFDEHHVLNLSALVTGSGNDVSVGDEGAFLPNAASLPQLSLSLTDVLELGRHDLMLLQSIEAVASHMPDVISVAQLGPTAGLDESEWRVQDFVDQRGDAHHMIDFSLLHADPFMPDPHVLQ</sequence>
<gene>
    <name evidence="1" type="ORF">AWB66_03719</name>
</gene>
<name>A0A158J1W5_9BURK</name>
<protein>
    <submittedName>
        <fullName evidence="1">Uncharacterized protein</fullName>
    </submittedName>
</protein>
<dbReference type="AlphaFoldDB" id="A0A158J1W5"/>
<comment type="caution">
    <text evidence="1">The sequence shown here is derived from an EMBL/GenBank/DDBJ whole genome shotgun (WGS) entry which is preliminary data.</text>
</comment>
<evidence type="ECO:0000313" key="2">
    <source>
        <dbReference type="Proteomes" id="UP000054717"/>
    </source>
</evidence>
<keyword evidence="2" id="KW-1185">Reference proteome</keyword>
<accession>A0A158J1W5</accession>